<dbReference type="AlphaFoldDB" id="A0A940N409"/>
<protein>
    <submittedName>
        <fullName evidence="1">Uncharacterized protein</fullName>
    </submittedName>
</protein>
<dbReference type="RefSeq" id="WP_209377071.1">
    <property type="nucleotide sequence ID" value="NZ_JAGIZA010000032.1"/>
</dbReference>
<gene>
    <name evidence="1" type="ORF">J5Y10_26065</name>
</gene>
<sequence length="292" mass="32220">MSVISTVEATPSRLRIMFEYLEGRAGDERERLLALLAPRSLPTRSADGESSVAPNALDEALRLGLLVRDGEKIAAAGKLDPARRRRQGEREAFAALVERLLLDPAAPGAGSQRSFACAVSWLLTRSPGAPLEFSANQLLRLREDLGEDDDYELTSNLRWQNFCYWARYLGYCGFVGVGGKTLVIPDPTAAVRRHLADMLPDRGEMRIGEVLVGLATRCPVLEEGAIRREVEGRFLRLPREPSRLSQATSLALRRLQDGGLISMRALADAEARVLDFEDATDRVTHIGRTRAL</sequence>
<organism evidence="1 2">
    <name type="scientific">Roseomonas indoligenes</name>
    <dbReference type="NCBI Taxonomy" id="2820811"/>
    <lineage>
        <taxon>Bacteria</taxon>
        <taxon>Pseudomonadati</taxon>
        <taxon>Pseudomonadota</taxon>
        <taxon>Alphaproteobacteria</taxon>
        <taxon>Acetobacterales</taxon>
        <taxon>Roseomonadaceae</taxon>
        <taxon>Roseomonas</taxon>
    </lineage>
</organism>
<dbReference type="Proteomes" id="UP000677537">
    <property type="component" value="Unassembled WGS sequence"/>
</dbReference>
<comment type="caution">
    <text evidence="1">The sequence shown here is derived from an EMBL/GenBank/DDBJ whole genome shotgun (WGS) entry which is preliminary data.</text>
</comment>
<evidence type="ECO:0000313" key="1">
    <source>
        <dbReference type="EMBL" id="MBP0496277.1"/>
    </source>
</evidence>
<keyword evidence="2" id="KW-1185">Reference proteome</keyword>
<dbReference type="EMBL" id="JAGIZA010000032">
    <property type="protein sequence ID" value="MBP0496277.1"/>
    <property type="molecule type" value="Genomic_DNA"/>
</dbReference>
<dbReference type="InterPro" id="IPR049812">
    <property type="entry name" value="DpdG-like"/>
</dbReference>
<evidence type="ECO:0000313" key="2">
    <source>
        <dbReference type="Proteomes" id="UP000677537"/>
    </source>
</evidence>
<accession>A0A940N409</accession>
<proteinExistence type="predicted"/>
<dbReference type="NCBIfam" id="NF041064">
    <property type="entry name" value="DpdG"/>
    <property type="match status" value="1"/>
</dbReference>
<name>A0A940N409_9PROT</name>
<reference evidence="1" key="1">
    <citation type="submission" date="2021-03" db="EMBL/GenBank/DDBJ databases">
        <authorList>
            <person name="So Y."/>
        </authorList>
    </citation>
    <scope>NUCLEOTIDE SEQUENCE</scope>
    <source>
        <strain evidence="1">SG15</strain>
    </source>
</reference>